<dbReference type="PANTHER" id="PTHR10161">
    <property type="entry name" value="TARTRATE-RESISTANT ACID PHOSPHATASE TYPE 5"/>
    <property type="match status" value="1"/>
</dbReference>
<accession>T2MHH0</accession>
<dbReference type="SUPFAM" id="SSF56300">
    <property type="entry name" value="Metallo-dependent phosphatases"/>
    <property type="match status" value="1"/>
</dbReference>
<dbReference type="EC" id="3.1.3.2" evidence="2"/>
<feature type="glycosylation site" description="N-linked (GlcNAc...) asparagine" evidence="10">
    <location>
        <position position="109"/>
    </location>
</feature>
<sequence>NKMKLFLVLMFYFAHADEGLNFLVLGDWGGLPTAPFSTDIEDGTSKQMSIIADKYKVDFVVALGDNFYFDGVKNEHDPRFEQTFHSVFNEPSLQVPWYLIAGNHDHHGNVSGQIAYSSHMKFWNFPDFWYSKKWTLPNSSRTLQLVMLDTIILCGNTGYDDSLMQPSGPKDEKLSENQWNWLEQQLASSKADYLIVSGHFPVWSIAEHGPTKCLVKRLKPLLEKYNVTAYLNGHDHNLQHLVDSGIHYYVIGASNFIKYDKTNAKKVPKGSLQFFWADESKLGSFALINVSNEFLKLSMIDSSGLCLHEQTMQPRNT</sequence>
<dbReference type="Gene3D" id="3.60.21.10">
    <property type="match status" value="1"/>
</dbReference>
<dbReference type="InterPro" id="IPR004843">
    <property type="entry name" value="Calcineurin-like_PHP"/>
</dbReference>
<evidence type="ECO:0000256" key="10">
    <source>
        <dbReference type="PIRSR" id="PIRSR000898-3"/>
    </source>
</evidence>
<evidence type="ECO:0000256" key="5">
    <source>
        <dbReference type="ARBA" id="ARBA00022801"/>
    </source>
</evidence>
<feature type="binding site" evidence="8">
    <location>
        <position position="65"/>
    </location>
    <ligand>
        <name>Fe cation</name>
        <dbReference type="ChEBI" id="CHEBI:24875"/>
        <label>2</label>
    </ligand>
</feature>
<feature type="non-terminal residue" evidence="13">
    <location>
        <position position="1"/>
    </location>
</feature>
<dbReference type="EMBL" id="HAAD01005135">
    <property type="protein sequence ID" value="CDG71367.1"/>
    <property type="molecule type" value="mRNA"/>
</dbReference>
<dbReference type="InterPro" id="IPR051558">
    <property type="entry name" value="Metallophosphoesterase_PAP"/>
</dbReference>
<evidence type="ECO:0000256" key="9">
    <source>
        <dbReference type="PIRSR" id="PIRSR000898-2"/>
    </source>
</evidence>
<dbReference type="CDD" id="cd07378">
    <property type="entry name" value="MPP_ACP5"/>
    <property type="match status" value="1"/>
</dbReference>
<evidence type="ECO:0000313" key="13">
    <source>
        <dbReference type="EMBL" id="CDG71367.1"/>
    </source>
</evidence>
<evidence type="ECO:0000256" key="1">
    <source>
        <dbReference type="ARBA" id="ARBA00000032"/>
    </source>
</evidence>
<name>T2MHH0_HYDVU</name>
<evidence type="ECO:0000259" key="12">
    <source>
        <dbReference type="Pfam" id="PF00149"/>
    </source>
</evidence>
<feature type="chain" id="PRO_5004592160" description="Tartrate-resistant acid phosphatase type 5" evidence="11">
    <location>
        <begin position="17"/>
        <end position="317"/>
    </location>
</feature>
<evidence type="ECO:0000256" key="6">
    <source>
        <dbReference type="ARBA" id="ARBA00029999"/>
    </source>
</evidence>
<dbReference type="GlyCosmos" id="T2MHH0">
    <property type="glycosylation" value="1 site, No reported glycans"/>
</dbReference>
<feature type="binding site" evidence="8">
    <location>
        <position position="103"/>
    </location>
    <ligand>
        <name>Fe cation</name>
        <dbReference type="ChEBI" id="CHEBI:24875"/>
        <label>2</label>
    </ligand>
</feature>
<dbReference type="GO" id="GO:0045453">
    <property type="term" value="P:bone resorption"/>
    <property type="evidence" value="ECO:0007669"/>
    <property type="project" value="TreeGrafter"/>
</dbReference>
<keyword evidence="9" id="KW-1015">Disulfide bond</keyword>
<organism evidence="13">
    <name type="scientific">Hydra vulgaris</name>
    <name type="common">Hydra</name>
    <name type="synonym">Hydra attenuata</name>
    <dbReference type="NCBI Taxonomy" id="6087"/>
    <lineage>
        <taxon>Eukaryota</taxon>
        <taxon>Metazoa</taxon>
        <taxon>Cnidaria</taxon>
        <taxon>Hydrozoa</taxon>
        <taxon>Hydroidolina</taxon>
        <taxon>Anthoathecata</taxon>
        <taxon>Aplanulata</taxon>
        <taxon>Hydridae</taxon>
        <taxon>Hydra</taxon>
    </lineage>
</organism>
<feature type="binding site" evidence="8">
    <location>
        <position position="68"/>
    </location>
    <ligand>
        <name>Fe cation</name>
        <dbReference type="ChEBI" id="CHEBI:24875"/>
        <label>1</label>
    </ligand>
</feature>
<feature type="binding site" evidence="8">
    <location>
        <position position="65"/>
    </location>
    <ligand>
        <name>Fe cation</name>
        <dbReference type="ChEBI" id="CHEBI:24875"/>
        <label>1</label>
    </ligand>
</feature>
<evidence type="ECO:0000256" key="2">
    <source>
        <dbReference type="ARBA" id="ARBA00012646"/>
    </source>
</evidence>
<dbReference type="InterPro" id="IPR029052">
    <property type="entry name" value="Metallo-depent_PP-like"/>
</dbReference>
<dbReference type="AlphaFoldDB" id="T2MHH0"/>
<keyword evidence="4 11" id="KW-0732">Signal</keyword>
<dbReference type="InterPro" id="IPR024927">
    <property type="entry name" value="Acid_PPase"/>
</dbReference>
<protein>
    <recommendedName>
        <fullName evidence="3">Tartrate-resistant acid phosphatase type 5</fullName>
        <ecNumber evidence="2">3.1.3.2</ecNumber>
    </recommendedName>
    <alternativeName>
        <fullName evidence="7">Tartrate-resistant acid ATPase</fullName>
    </alternativeName>
    <alternativeName>
        <fullName evidence="6">Type 5 acid phosphatase</fullName>
    </alternativeName>
</protein>
<feature type="binding site" evidence="8">
    <location>
        <position position="236"/>
    </location>
    <ligand>
        <name>Fe cation</name>
        <dbReference type="ChEBI" id="CHEBI:24875"/>
        <label>1</label>
    </ligand>
</feature>
<reference evidence="13" key="1">
    <citation type="journal article" date="2013" name="Genome Biol. Evol.">
        <title>Punctuated emergences of genetic and phenotypic innovations in eumetazoan, bilaterian, euteleostome, and hominidae ancestors.</title>
        <authorList>
            <person name="Wenger Y."/>
            <person name="Galliot B."/>
        </authorList>
    </citation>
    <scope>NUCLEOTIDE SEQUENCE</scope>
    <source>
        <tissue evidence="13">Whole animals</tissue>
    </source>
</reference>
<keyword evidence="5" id="KW-0378">Hydrolase</keyword>
<comment type="catalytic activity">
    <reaction evidence="1">
        <text>a phosphate monoester + H2O = an alcohol + phosphate</text>
        <dbReference type="Rhea" id="RHEA:15017"/>
        <dbReference type="ChEBI" id="CHEBI:15377"/>
        <dbReference type="ChEBI" id="CHEBI:30879"/>
        <dbReference type="ChEBI" id="CHEBI:43474"/>
        <dbReference type="ChEBI" id="CHEBI:67140"/>
        <dbReference type="EC" id="3.1.3.2"/>
    </reaction>
</comment>
<feature type="binding site" evidence="8">
    <location>
        <position position="234"/>
    </location>
    <ligand>
        <name>Fe cation</name>
        <dbReference type="ChEBI" id="CHEBI:24875"/>
        <label>2</label>
    </ligand>
</feature>
<dbReference type="GO" id="GO:0003993">
    <property type="term" value="F:acid phosphatase activity"/>
    <property type="evidence" value="ECO:0007669"/>
    <property type="project" value="UniProtKB-EC"/>
</dbReference>
<dbReference type="OrthoDB" id="411211at2759"/>
<evidence type="ECO:0000256" key="11">
    <source>
        <dbReference type="SAM" id="SignalP"/>
    </source>
</evidence>
<evidence type="ECO:0000256" key="4">
    <source>
        <dbReference type="ARBA" id="ARBA00022729"/>
    </source>
</evidence>
<feature type="signal peptide" evidence="11">
    <location>
        <begin position="1"/>
        <end position="16"/>
    </location>
</feature>
<feature type="binding site" evidence="8">
    <location>
        <position position="27"/>
    </location>
    <ligand>
        <name>Fe cation</name>
        <dbReference type="ChEBI" id="CHEBI:24875"/>
        <label>1</label>
    </ligand>
</feature>
<dbReference type="PIRSF" id="PIRSF000898">
    <property type="entry name" value="Acid_Ptase_5"/>
    <property type="match status" value="1"/>
</dbReference>
<evidence type="ECO:0000256" key="7">
    <source>
        <dbReference type="ARBA" id="ARBA00031589"/>
    </source>
</evidence>
<dbReference type="FunFam" id="3.60.21.10:FF:000062">
    <property type="entry name" value="Tartrate-resistant acid phosphatase type 5"/>
    <property type="match status" value="1"/>
</dbReference>
<dbReference type="Pfam" id="PF00149">
    <property type="entry name" value="Metallophos"/>
    <property type="match status" value="1"/>
</dbReference>
<evidence type="ECO:0000256" key="8">
    <source>
        <dbReference type="PIRSR" id="PIRSR000898-1"/>
    </source>
</evidence>
<gene>
    <name evidence="13" type="primary">ACP5</name>
</gene>
<keyword evidence="8" id="KW-0408">Iron</keyword>
<feature type="domain" description="Calcineurin-like phosphoesterase" evidence="12">
    <location>
        <begin position="21"/>
        <end position="237"/>
    </location>
</feature>
<feature type="binding site" evidence="8">
    <location>
        <position position="199"/>
    </location>
    <ligand>
        <name>Fe cation</name>
        <dbReference type="ChEBI" id="CHEBI:24875"/>
        <label>2</label>
    </ligand>
</feature>
<proteinExistence type="evidence at transcript level"/>
<feature type="disulfide bond" evidence="9">
    <location>
        <begin position="154"/>
        <end position="213"/>
    </location>
</feature>
<dbReference type="GO" id="GO:0046872">
    <property type="term" value="F:metal ion binding"/>
    <property type="evidence" value="ECO:0007669"/>
    <property type="project" value="UniProtKB-KW"/>
</dbReference>
<keyword evidence="8" id="KW-0479">Metal-binding</keyword>
<comment type="cofactor">
    <cofactor evidence="8">
        <name>Fe cation</name>
        <dbReference type="ChEBI" id="CHEBI:24875"/>
    </cofactor>
    <text evidence="8">Binds 2 iron ions per subunit.</text>
</comment>
<evidence type="ECO:0000256" key="3">
    <source>
        <dbReference type="ARBA" id="ARBA00015822"/>
    </source>
</evidence>
<dbReference type="PANTHER" id="PTHR10161:SF14">
    <property type="entry name" value="TARTRATE-RESISTANT ACID PHOSPHATASE TYPE 5"/>
    <property type="match status" value="1"/>
</dbReference>